<feature type="region of interest" description="Disordered" evidence="9">
    <location>
        <begin position="1"/>
        <end position="79"/>
    </location>
</feature>
<dbReference type="InterPro" id="IPR003660">
    <property type="entry name" value="HAMP_dom"/>
</dbReference>
<dbReference type="SMART" id="SM00304">
    <property type="entry name" value="HAMP"/>
    <property type="match status" value="1"/>
</dbReference>
<dbReference type="InterPro" id="IPR029016">
    <property type="entry name" value="GAF-like_dom_sf"/>
</dbReference>
<gene>
    <name evidence="13" type="ORF">CKO13_00325</name>
</gene>
<evidence type="ECO:0000313" key="14">
    <source>
        <dbReference type="Proteomes" id="UP000738126"/>
    </source>
</evidence>
<keyword evidence="8" id="KW-0175">Coiled coil</keyword>
<evidence type="ECO:0000256" key="7">
    <source>
        <dbReference type="ARBA" id="ARBA00034247"/>
    </source>
</evidence>
<dbReference type="Proteomes" id="UP000738126">
    <property type="component" value="Unassembled WGS sequence"/>
</dbReference>
<dbReference type="SUPFAM" id="SSF158472">
    <property type="entry name" value="HAMP domain-like"/>
    <property type="match status" value="1"/>
</dbReference>
<dbReference type="CDD" id="cd01949">
    <property type="entry name" value="GGDEF"/>
    <property type="match status" value="1"/>
</dbReference>
<dbReference type="PANTHER" id="PTHR45138">
    <property type="entry name" value="REGULATORY COMPONENTS OF SENSORY TRANSDUCTION SYSTEM"/>
    <property type="match status" value="1"/>
</dbReference>
<evidence type="ECO:0000259" key="12">
    <source>
        <dbReference type="PROSITE" id="PS50887"/>
    </source>
</evidence>
<keyword evidence="14" id="KW-1185">Reference proteome</keyword>
<dbReference type="InterPro" id="IPR033480">
    <property type="entry name" value="sCache_2"/>
</dbReference>
<evidence type="ECO:0000256" key="3">
    <source>
        <dbReference type="ARBA" id="ARBA00022475"/>
    </source>
</evidence>
<keyword evidence="4 10" id="KW-0812">Transmembrane</keyword>
<keyword evidence="3" id="KW-1003">Cell membrane</keyword>
<evidence type="ECO:0000256" key="2">
    <source>
        <dbReference type="ARBA" id="ARBA00012528"/>
    </source>
</evidence>
<evidence type="ECO:0000256" key="4">
    <source>
        <dbReference type="ARBA" id="ARBA00022692"/>
    </source>
</evidence>
<dbReference type="CDD" id="cd12912">
    <property type="entry name" value="PDC2_MCP_like"/>
    <property type="match status" value="2"/>
</dbReference>
<dbReference type="SMART" id="SM00267">
    <property type="entry name" value="GGDEF"/>
    <property type="match status" value="1"/>
</dbReference>
<feature type="transmembrane region" description="Helical" evidence="10">
    <location>
        <begin position="138"/>
        <end position="161"/>
    </location>
</feature>
<dbReference type="InterPro" id="IPR004010">
    <property type="entry name" value="Double_Cache_2"/>
</dbReference>
<dbReference type="SUPFAM" id="SSF55073">
    <property type="entry name" value="Nucleotide cyclase"/>
    <property type="match status" value="1"/>
</dbReference>
<feature type="coiled-coil region" evidence="8">
    <location>
        <begin position="531"/>
        <end position="558"/>
    </location>
</feature>
<dbReference type="CDD" id="cd06225">
    <property type="entry name" value="HAMP"/>
    <property type="match status" value="1"/>
</dbReference>
<dbReference type="Gene3D" id="6.10.340.10">
    <property type="match status" value="1"/>
</dbReference>
<dbReference type="Pfam" id="PF00672">
    <property type="entry name" value="HAMP"/>
    <property type="match status" value="1"/>
</dbReference>
<dbReference type="InterPro" id="IPR050469">
    <property type="entry name" value="Diguanylate_Cyclase"/>
</dbReference>
<dbReference type="PANTHER" id="PTHR45138:SF9">
    <property type="entry name" value="DIGUANYLATE CYCLASE DGCM-RELATED"/>
    <property type="match status" value="1"/>
</dbReference>
<dbReference type="PROSITE" id="PS50885">
    <property type="entry name" value="HAMP"/>
    <property type="match status" value="1"/>
</dbReference>
<evidence type="ECO:0000256" key="6">
    <source>
        <dbReference type="ARBA" id="ARBA00023136"/>
    </source>
</evidence>
<sequence>MRSPATRCPSGASRSCQPRSRPMSSPTARATPRVPKTRQGISSMAPGSGSAHHAVAARPPPAAVDSAPQGAGELRQPPRLQLLGRIRFRRSAHLRFPLENGSATRNGNRPPWSTRAFFPNLQRVNRLGQRPAMARSKLFLKAFSTIVVAVLVFTAASYLSFVPWVRDTVQQQEERTGQLVLDNIHELLRNAHHHLEAWRQSAMAARRRELRHIIQVAEGAIQEIERESEAQGLSEAATTERILEAVRKLTYGRNDYVFIADYEHRLISHPDPQLHGVDFSNVKGPRGNLIVPPMVEGAREHGEGFHTYWWNRLGEDEPAQKLTYYKHLPERDWVIGTGVYIDDVEEAVETRKAAITQRLRRHLHNTRIAETGYLYVFDADLNMIIHPNPNIEGTNFSEMENRVTGQPIGKDLIAAARSESGQLSYKWDRPNDPGHYVYDKIAWVRHLEGFDWYIASSVYLSELRDTADALTLRILSVAGVALLSALLGAYLFLRRLTVPISRLAETASRAGQGDLTAKTEIRRNDEIGVLAQTFNATIDRLRDQIEHMDSRVKERTAELSRSVQDLERRNRQSAAINRMGELLHSCRNEAEIFTVVVQTGRALFPEDAGRVYRVVEGGLRLVGEWGPKAPVEAMADPQACWALRRGQTHRDGPDCSETLCPHCCEPGMSSLCIPLLAEDGGTGILKLNPAAVGEDLEQTLSERESLGTTVAKQAALSVTNLRLQERLRQQSIQDPLTGLLNRRRLEEDLDRELARAERHGLQIGVIMLDIDCFKRLNDTYGHESGDAALRELGQLLGSALRGADTAYRYGGEEFTLLAPETDERGLRALAERIRAETEAHISSTLGLSAPVTVSLGIAVYPHHGQDATALVKAADEALYTAKSSGRNRIAVAGEVTAP</sequence>
<evidence type="ECO:0000256" key="1">
    <source>
        <dbReference type="ARBA" id="ARBA00004651"/>
    </source>
</evidence>
<dbReference type="InterPro" id="IPR029787">
    <property type="entry name" value="Nucleotide_cyclase"/>
</dbReference>
<dbReference type="Pfam" id="PF08269">
    <property type="entry name" value="dCache_2"/>
    <property type="match status" value="1"/>
</dbReference>
<evidence type="ECO:0000256" key="5">
    <source>
        <dbReference type="ARBA" id="ARBA00022989"/>
    </source>
</evidence>
<evidence type="ECO:0000256" key="8">
    <source>
        <dbReference type="SAM" id="Coils"/>
    </source>
</evidence>
<dbReference type="EMBL" id="NRSH01000002">
    <property type="protein sequence ID" value="MBK1725496.1"/>
    <property type="molecule type" value="Genomic_DNA"/>
</dbReference>
<feature type="domain" description="GGDEF" evidence="12">
    <location>
        <begin position="761"/>
        <end position="894"/>
    </location>
</feature>
<accession>A0ABS1E145</accession>
<dbReference type="EC" id="2.7.7.65" evidence="2"/>
<keyword evidence="5 10" id="KW-1133">Transmembrane helix</keyword>
<organism evidence="13 14">
    <name type="scientific">Halorhodospira neutriphila</name>
    <dbReference type="NCBI Taxonomy" id="168379"/>
    <lineage>
        <taxon>Bacteria</taxon>
        <taxon>Pseudomonadati</taxon>
        <taxon>Pseudomonadota</taxon>
        <taxon>Gammaproteobacteria</taxon>
        <taxon>Chromatiales</taxon>
        <taxon>Ectothiorhodospiraceae</taxon>
        <taxon>Halorhodospira</taxon>
    </lineage>
</organism>
<dbReference type="Gene3D" id="3.30.450.20">
    <property type="entry name" value="PAS domain"/>
    <property type="match status" value="2"/>
</dbReference>
<dbReference type="SUPFAM" id="SSF55781">
    <property type="entry name" value="GAF domain-like"/>
    <property type="match status" value="1"/>
</dbReference>
<comment type="catalytic activity">
    <reaction evidence="7">
        <text>2 GTP = 3',3'-c-di-GMP + 2 diphosphate</text>
        <dbReference type="Rhea" id="RHEA:24898"/>
        <dbReference type="ChEBI" id="CHEBI:33019"/>
        <dbReference type="ChEBI" id="CHEBI:37565"/>
        <dbReference type="ChEBI" id="CHEBI:58805"/>
        <dbReference type="EC" id="2.7.7.65"/>
    </reaction>
</comment>
<comment type="subcellular location">
    <subcellularLocation>
        <location evidence="1">Cell membrane</location>
        <topology evidence="1">Multi-pass membrane protein</topology>
    </subcellularLocation>
</comment>
<reference evidence="13 14" key="1">
    <citation type="journal article" date="2020" name="Microorganisms">
        <title>Osmotic Adaptation and Compatible Solute Biosynthesis of Phototrophic Bacteria as Revealed from Genome Analyses.</title>
        <authorList>
            <person name="Imhoff J.F."/>
            <person name="Rahn T."/>
            <person name="Kunzel S."/>
            <person name="Keller A."/>
            <person name="Neulinger S.C."/>
        </authorList>
    </citation>
    <scope>NUCLEOTIDE SEQUENCE [LARGE SCALE GENOMIC DNA]</scope>
    <source>
        <strain evidence="13 14">DSM 15116</strain>
    </source>
</reference>
<dbReference type="InterPro" id="IPR043128">
    <property type="entry name" value="Rev_trsase/Diguanyl_cyclase"/>
</dbReference>
<evidence type="ECO:0000259" key="11">
    <source>
        <dbReference type="PROSITE" id="PS50885"/>
    </source>
</evidence>
<name>A0ABS1E145_9GAMM</name>
<dbReference type="NCBIfam" id="TIGR00254">
    <property type="entry name" value="GGDEF"/>
    <property type="match status" value="1"/>
</dbReference>
<feature type="compositionally biased region" description="Low complexity" evidence="9">
    <location>
        <begin position="50"/>
        <end position="79"/>
    </location>
</feature>
<evidence type="ECO:0000256" key="9">
    <source>
        <dbReference type="SAM" id="MobiDB-lite"/>
    </source>
</evidence>
<feature type="compositionally biased region" description="Polar residues" evidence="9">
    <location>
        <begin position="12"/>
        <end position="28"/>
    </location>
</feature>
<feature type="transmembrane region" description="Helical" evidence="10">
    <location>
        <begin position="470"/>
        <end position="493"/>
    </location>
</feature>
<dbReference type="PROSITE" id="PS50887">
    <property type="entry name" value="GGDEF"/>
    <property type="match status" value="1"/>
</dbReference>
<dbReference type="Gene3D" id="3.30.70.270">
    <property type="match status" value="1"/>
</dbReference>
<evidence type="ECO:0000313" key="13">
    <source>
        <dbReference type="EMBL" id="MBK1725496.1"/>
    </source>
</evidence>
<comment type="caution">
    <text evidence="13">The sequence shown here is derived from an EMBL/GenBank/DDBJ whole genome shotgun (WGS) entry which is preliminary data.</text>
</comment>
<keyword evidence="6 10" id="KW-0472">Membrane</keyword>
<dbReference type="Gene3D" id="3.30.450.40">
    <property type="match status" value="1"/>
</dbReference>
<protein>
    <recommendedName>
        <fullName evidence="2">diguanylate cyclase</fullName>
        <ecNumber evidence="2">2.7.7.65</ecNumber>
    </recommendedName>
</protein>
<dbReference type="Pfam" id="PF00990">
    <property type="entry name" value="GGDEF"/>
    <property type="match status" value="1"/>
</dbReference>
<dbReference type="InterPro" id="IPR000160">
    <property type="entry name" value="GGDEF_dom"/>
</dbReference>
<proteinExistence type="predicted"/>
<dbReference type="SMART" id="SM01049">
    <property type="entry name" value="Cache_2"/>
    <property type="match status" value="2"/>
</dbReference>
<evidence type="ECO:0000256" key="10">
    <source>
        <dbReference type="SAM" id="Phobius"/>
    </source>
</evidence>
<feature type="domain" description="HAMP" evidence="11">
    <location>
        <begin position="494"/>
        <end position="546"/>
    </location>
</feature>